<organism evidence="2 3">
    <name type="scientific">Kutzneria buriramensis</name>
    <dbReference type="NCBI Taxonomy" id="1045776"/>
    <lineage>
        <taxon>Bacteria</taxon>
        <taxon>Bacillati</taxon>
        <taxon>Actinomycetota</taxon>
        <taxon>Actinomycetes</taxon>
        <taxon>Pseudonocardiales</taxon>
        <taxon>Pseudonocardiaceae</taxon>
        <taxon>Kutzneria</taxon>
    </lineage>
</organism>
<dbReference type="Proteomes" id="UP000256269">
    <property type="component" value="Unassembled WGS sequence"/>
</dbReference>
<keyword evidence="1" id="KW-0812">Transmembrane</keyword>
<evidence type="ECO:0000313" key="3">
    <source>
        <dbReference type="Proteomes" id="UP000256269"/>
    </source>
</evidence>
<dbReference type="EMBL" id="QUNO01000012">
    <property type="protein sequence ID" value="REH41083.1"/>
    <property type="molecule type" value="Genomic_DNA"/>
</dbReference>
<keyword evidence="1" id="KW-0472">Membrane</keyword>
<sequence>MAAGQIVVGGLPIPDDRPIFLAVLAVHVGAASVCVVAGALAASARKRPGRHPRAGTVYYWALACSFTALVTLAVLRWPHDVDLLAIGAVATLSAAVGVFARRRGRIRVHGTGMAVSYIALLTGFYVDNGPNLPLWSLLPHALYWLLPAVIGVPLLVRALRRAGRPSRSSSIVD</sequence>
<dbReference type="RefSeq" id="WP_211353313.1">
    <property type="nucleotide sequence ID" value="NZ_CP144375.1"/>
</dbReference>
<proteinExistence type="predicted"/>
<protein>
    <submittedName>
        <fullName evidence="2">Uncharacterized protein</fullName>
    </submittedName>
</protein>
<evidence type="ECO:0000256" key="1">
    <source>
        <dbReference type="SAM" id="Phobius"/>
    </source>
</evidence>
<feature type="transmembrane region" description="Helical" evidence="1">
    <location>
        <begin position="56"/>
        <end position="77"/>
    </location>
</feature>
<reference evidence="2 3" key="1">
    <citation type="submission" date="2018-08" db="EMBL/GenBank/DDBJ databases">
        <title>Genomic Encyclopedia of Archaeal and Bacterial Type Strains, Phase II (KMG-II): from individual species to whole genera.</title>
        <authorList>
            <person name="Goeker M."/>
        </authorList>
    </citation>
    <scope>NUCLEOTIDE SEQUENCE [LARGE SCALE GENOMIC DNA]</scope>
    <source>
        <strain evidence="2 3">DSM 45791</strain>
    </source>
</reference>
<accession>A0A3E0HAM2</accession>
<evidence type="ECO:0000313" key="2">
    <source>
        <dbReference type="EMBL" id="REH41083.1"/>
    </source>
</evidence>
<gene>
    <name evidence="2" type="ORF">BCF44_112165</name>
</gene>
<keyword evidence="1" id="KW-1133">Transmembrane helix</keyword>
<feature type="transmembrane region" description="Helical" evidence="1">
    <location>
        <begin position="19"/>
        <end position="44"/>
    </location>
</feature>
<keyword evidence="3" id="KW-1185">Reference proteome</keyword>
<feature type="transmembrane region" description="Helical" evidence="1">
    <location>
        <begin position="108"/>
        <end position="126"/>
    </location>
</feature>
<feature type="transmembrane region" description="Helical" evidence="1">
    <location>
        <begin position="141"/>
        <end position="159"/>
    </location>
</feature>
<name>A0A3E0HAM2_9PSEU</name>
<comment type="caution">
    <text evidence="2">The sequence shown here is derived from an EMBL/GenBank/DDBJ whole genome shotgun (WGS) entry which is preliminary data.</text>
</comment>
<dbReference type="AlphaFoldDB" id="A0A3E0HAM2"/>
<feature type="transmembrane region" description="Helical" evidence="1">
    <location>
        <begin position="83"/>
        <end position="101"/>
    </location>
</feature>